<sequence length="171" mass="18236">MLTMVLRSSICIFTVFLRFVASERTPTLTEISSLRDPVLDDVFRSTGSSASASTSPEAFPYPDETSQGGGSQFRPDNRQPDMSGPSRFSGQRYEVPINHAHALGPRPEQGPPPPPQQNSGLTQLAETGANVFATGAHAFYRGAASVGQAFGLPQGGYEVPLLSSASQFFGR</sequence>
<dbReference type="Proteomes" id="UP000835052">
    <property type="component" value="Unassembled WGS sequence"/>
</dbReference>
<keyword evidence="4" id="KW-1185">Reference proteome</keyword>
<comment type="caution">
    <text evidence="3">The sequence shown here is derived from an EMBL/GenBank/DDBJ whole genome shotgun (WGS) entry which is preliminary data.</text>
</comment>
<gene>
    <name evidence="3" type="ORF">CAUJ_LOCUS5458</name>
</gene>
<dbReference type="AlphaFoldDB" id="A0A8S1H190"/>
<feature type="chain" id="PRO_5035938479" evidence="2">
    <location>
        <begin position="23"/>
        <end position="171"/>
    </location>
</feature>
<protein>
    <submittedName>
        <fullName evidence="3">Uncharacterized protein</fullName>
    </submittedName>
</protein>
<keyword evidence="2" id="KW-0732">Signal</keyword>
<feature type="compositionally biased region" description="Low complexity" evidence="1">
    <location>
        <begin position="45"/>
        <end position="55"/>
    </location>
</feature>
<dbReference type="EMBL" id="CAJGYM010000011">
    <property type="protein sequence ID" value="CAD6189539.1"/>
    <property type="molecule type" value="Genomic_DNA"/>
</dbReference>
<organism evidence="3 4">
    <name type="scientific">Caenorhabditis auriculariae</name>
    <dbReference type="NCBI Taxonomy" id="2777116"/>
    <lineage>
        <taxon>Eukaryota</taxon>
        <taxon>Metazoa</taxon>
        <taxon>Ecdysozoa</taxon>
        <taxon>Nematoda</taxon>
        <taxon>Chromadorea</taxon>
        <taxon>Rhabditida</taxon>
        <taxon>Rhabditina</taxon>
        <taxon>Rhabditomorpha</taxon>
        <taxon>Rhabditoidea</taxon>
        <taxon>Rhabditidae</taxon>
        <taxon>Peloderinae</taxon>
        <taxon>Caenorhabditis</taxon>
    </lineage>
</organism>
<name>A0A8S1H190_9PELO</name>
<evidence type="ECO:0000256" key="2">
    <source>
        <dbReference type="SAM" id="SignalP"/>
    </source>
</evidence>
<accession>A0A8S1H190</accession>
<proteinExistence type="predicted"/>
<evidence type="ECO:0000313" key="4">
    <source>
        <dbReference type="Proteomes" id="UP000835052"/>
    </source>
</evidence>
<dbReference type="OrthoDB" id="5858654at2759"/>
<evidence type="ECO:0000256" key="1">
    <source>
        <dbReference type="SAM" id="MobiDB-lite"/>
    </source>
</evidence>
<evidence type="ECO:0000313" key="3">
    <source>
        <dbReference type="EMBL" id="CAD6189539.1"/>
    </source>
</evidence>
<feature type="region of interest" description="Disordered" evidence="1">
    <location>
        <begin position="45"/>
        <end position="121"/>
    </location>
</feature>
<reference evidence="3" key="1">
    <citation type="submission" date="2020-10" db="EMBL/GenBank/DDBJ databases">
        <authorList>
            <person name="Kikuchi T."/>
        </authorList>
    </citation>
    <scope>NUCLEOTIDE SEQUENCE</scope>
    <source>
        <strain evidence="3">NKZ352</strain>
    </source>
</reference>
<feature type="signal peptide" evidence="2">
    <location>
        <begin position="1"/>
        <end position="22"/>
    </location>
</feature>